<comment type="similarity">
    <text evidence="2">Belongs to the GtrA family.</text>
</comment>
<feature type="transmembrane region" description="Helical" evidence="6">
    <location>
        <begin position="72"/>
        <end position="94"/>
    </location>
</feature>
<reference evidence="8 9" key="1">
    <citation type="submission" date="2018-11" db="EMBL/GenBank/DDBJ databases">
        <title>Genome sequencing of Lautropia sp. KCOM 2505 (= ChDC F240).</title>
        <authorList>
            <person name="Kook J.-K."/>
            <person name="Park S.-N."/>
            <person name="Lim Y.K."/>
        </authorList>
    </citation>
    <scope>NUCLEOTIDE SEQUENCE [LARGE SCALE GENOMIC DNA]</scope>
    <source>
        <strain evidence="8 9">KCOM 2505</strain>
    </source>
</reference>
<evidence type="ECO:0000256" key="5">
    <source>
        <dbReference type="ARBA" id="ARBA00023136"/>
    </source>
</evidence>
<protein>
    <submittedName>
        <fullName evidence="8">GtrA family protein</fullName>
    </submittedName>
</protein>
<dbReference type="InterPro" id="IPR051401">
    <property type="entry name" value="GtrA_CellWall_Glycosyl"/>
</dbReference>
<dbReference type="EMBL" id="RRUE01000001">
    <property type="protein sequence ID" value="RRN45005.1"/>
    <property type="molecule type" value="Genomic_DNA"/>
</dbReference>
<feature type="transmembrane region" description="Helical" evidence="6">
    <location>
        <begin position="12"/>
        <end position="31"/>
    </location>
</feature>
<keyword evidence="4 6" id="KW-1133">Transmembrane helix</keyword>
<sequence>MIGAFRSRQFLVFLLTGGIAAAVNFGSRILYNQWMGFSAAIVLAYITGMVTAFVLARLFVFRNSQRALHQSALYFVLVNGVAVLQTWAISLLLADWLLPLLGVEHFVHEIAHGVGVVVPVFSSYLGHKHLSFK</sequence>
<evidence type="ECO:0000259" key="7">
    <source>
        <dbReference type="Pfam" id="PF04138"/>
    </source>
</evidence>
<dbReference type="GO" id="GO:0005886">
    <property type="term" value="C:plasma membrane"/>
    <property type="evidence" value="ECO:0007669"/>
    <property type="project" value="TreeGrafter"/>
</dbReference>
<dbReference type="GO" id="GO:0000271">
    <property type="term" value="P:polysaccharide biosynthetic process"/>
    <property type="evidence" value="ECO:0007669"/>
    <property type="project" value="InterPro"/>
</dbReference>
<proteinExistence type="inferred from homology"/>
<evidence type="ECO:0000313" key="9">
    <source>
        <dbReference type="Proteomes" id="UP000270261"/>
    </source>
</evidence>
<comment type="subcellular location">
    <subcellularLocation>
        <location evidence="1">Membrane</location>
        <topology evidence="1">Multi-pass membrane protein</topology>
    </subcellularLocation>
</comment>
<accession>A0A426FQR2</accession>
<dbReference type="Proteomes" id="UP000270261">
    <property type="component" value="Unassembled WGS sequence"/>
</dbReference>
<comment type="caution">
    <text evidence="8">The sequence shown here is derived from an EMBL/GenBank/DDBJ whole genome shotgun (WGS) entry which is preliminary data.</text>
</comment>
<feature type="transmembrane region" description="Helical" evidence="6">
    <location>
        <begin position="37"/>
        <end position="60"/>
    </location>
</feature>
<evidence type="ECO:0000256" key="1">
    <source>
        <dbReference type="ARBA" id="ARBA00004141"/>
    </source>
</evidence>
<evidence type="ECO:0000256" key="3">
    <source>
        <dbReference type="ARBA" id="ARBA00022692"/>
    </source>
</evidence>
<dbReference type="PANTHER" id="PTHR38459">
    <property type="entry name" value="PROPHAGE BACTOPRENOL-LINKED GLUCOSE TRANSLOCASE HOMOLOG"/>
    <property type="match status" value="1"/>
</dbReference>
<name>A0A426FQR2_9BURK</name>
<keyword evidence="9" id="KW-1185">Reference proteome</keyword>
<evidence type="ECO:0000256" key="4">
    <source>
        <dbReference type="ARBA" id="ARBA00022989"/>
    </source>
</evidence>
<dbReference type="OrthoDB" id="7060875at2"/>
<evidence type="ECO:0000256" key="2">
    <source>
        <dbReference type="ARBA" id="ARBA00009399"/>
    </source>
</evidence>
<evidence type="ECO:0000313" key="8">
    <source>
        <dbReference type="EMBL" id="RRN45005.1"/>
    </source>
</evidence>
<dbReference type="Pfam" id="PF04138">
    <property type="entry name" value="GtrA_DPMS_TM"/>
    <property type="match status" value="1"/>
</dbReference>
<evidence type="ECO:0000256" key="6">
    <source>
        <dbReference type="SAM" id="Phobius"/>
    </source>
</evidence>
<keyword evidence="5 6" id="KW-0472">Membrane</keyword>
<organism evidence="8 9">
    <name type="scientific">Lautropia dentalis</name>
    <dbReference type="NCBI Taxonomy" id="2490857"/>
    <lineage>
        <taxon>Bacteria</taxon>
        <taxon>Pseudomonadati</taxon>
        <taxon>Pseudomonadota</taxon>
        <taxon>Betaproteobacteria</taxon>
        <taxon>Burkholderiales</taxon>
        <taxon>Burkholderiaceae</taxon>
        <taxon>Lautropia</taxon>
    </lineage>
</organism>
<dbReference type="AlphaFoldDB" id="A0A426FQR2"/>
<gene>
    <name evidence="8" type="ORF">EHV23_01705</name>
</gene>
<feature type="domain" description="GtrA/DPMS transmembrane" evidence="7">
    <location>
        <begin position="13"/>
        <end position="132"/>
    </location>
</feature>
<dbReference type="RefSeq" id="WP_125094436.1">
    <property type="nucleotide sequence ID" value="NZ_RRUE01000001.1"/>
</dbReference>
<dbReference type="PANTHER" id="PTHR38459:SF1">
    <property type="entry name" value="PROPHAGE BACTOPRENOL-LINKED GLUCOSE TRANSLOCASE HOMOLOG"/>
    <property type="match status" value="1"/>
</dbReference>
<dbReference type="InterPro" id="IPR007267">
    <property type="entry name" value="GtrA_DPMS_TM"/>
</dbReference>
<feature type="transmembrane region" description="Helical" evidence="6">
    <location>
        <begin position="106"/>
        <end position="126"/>
    </location>
</feature>
<keyword evidence="3 6" id="KW-0812">Transmembrane</keyword>